<accession>A0ABP9SCC3</accession>
<comment type="caution">
    <text evidence="2">The sequence shown here is derived from an EMBL/GenBank/DDBJ whole genome shotgun (WGS) entry which is preliminary data.</text>
</comment>
<evidence type="ECO:0000313" key="2">
    <source>
        <dbReference type="EMBL" id="GAA5193841.1"/>
    </source>
</evidence>
<dbReference type="Gene3D" id="3.40.50.2000">
    <property type="entry name" value="Glycogen Phosphorylase B"/>
    <property type="match status" value="2"/>
</dbReference>
<dbReference type="RefSeq" id="WP_345634686.1">
    <property type="nucleotide sequence ID" value="NZ_BAABJQ010000020.1"/>
</dbReference>
<evidence type="ECO:0000259" key="1">
    <source>
        <dbReference type="Pfam" id="PF06722"/>
    </source>
</evidence>
<dbReference type="InterPro" id="IPR050426">
    <property type="entry name" value="Glycosyltransferase_28"/>
</dbReference>
<keyword evidence="3" id="KW-1185">Reference proteome</keyword>
<dbReference type="PANTHER" id="PTHR48050">
    <property type="entry name" value="STEROL 3-BETA-GLUCOSYLTRANSFERASE"/>
    <property type="match status" value="1"/>
</dbReference>
<dbReference type="Pfam" id="PF06722">
    <property type="entry name" value="EryCIII-like_C"/>
    <property type="match status" value="1"/>
</dbReference>
<gene>
    <name evidence="2" type="ORF">GCM10023322_56720</name>
</gene>
<dbReference type="EMBL" id="BAABJQ010000020">
    <property type="protein sequence ID" value="GAA5193841.1"/>
    <property type="molecule type" value="Genomic_DNA"/>
</dbReference>
<dbReference type="InterPro" id="IPR010610">
    <property type="entry name" value="EryCIII-like_C"/>
</dbReference>
<protein>
    <submittedName>
        <fullName evidence="2">Glycosyltransferase</fullName>
    </submittedName>
</protein>
<sequence>MAKVVIASTPAQGHVAPLLTVATDLVRRGHEVVVHTGSRFGQRAQETGARFVPLRGLADFDERTFPGSLPGREEVPEGPERIGFDLVHGVINPMADQYEGLRALLADFPASVVLVDIMFLGILPISGLPREERPTTATVGILPPVFDSVDTAPFGTGIPPLPGEAGRARNRAMYEQMRQLTAPLQEYAAKGLADLGVQLDDSLFNFIAHAQDHYLQLTVPSFEYPRGDWPEGFRFVGALPPDPGGDFELPDWWGELTAGRPVVTVTQGTLENNDLSALVEPTLRALAELDVTVVAATARPDGPDAVRASLGTVPANARLAGFVPFDRLLPLSDVLITNGGYGGVHAALHHGVPLVVAGESQDKPEVAARVEWSGAGVSLHSGRPGEAAIRAAVTSLLAEPTFRTRARELRAEFAGYDPLETIAQVVETA</sequence>
<dbReference type="InterPro" id="IPR002213">
    <property type="entry name" value="UDP_glucos_trans"/>
</dbReference>
<name>A0ABP9SCC3_9ACTN</name>
<proteinExistence type="predicted"/>
<dbReference type="SUPFAM" id="SSF53756">
    <property type="entry name" value="UDP-Glycosyltransferase/glycogen phosphorylase"/>
    <property type="match status" value="1"/>
</dbReference>
<dbReference type="Proteomes" id="UP001501570">
    <property type="component" value="Unassembled WGS sequence"/>
</dbReference>
<reference evidence="3" key="1">
    <citation type="journal article" date="2019" name="Int. J. Syst. Evol. Microbiol.">
        <title>The Global Catalogue of Microorganisms (GCM) 10K type strain sequencing project: providing services to taxonomists for standard genome sequencing and annotation.</title>
        <authorList>
            <consortium name="The Broad Institute Genomics Platform"/>
            <consortium name="The Broad Institute Genome Sequencing Center for Infectious Disease"/>
            <person name="Wu L."/>
            <person name="Ma J."/>
        </authorList>
    </citation>
    <scope>NUCLEOTIDE SEQUENCE [LARGE SCALE GENOMIC DNA]</scope>
    <source>
        <strain evidence="3">JCM 18304</strain>
    </source>
</reference>
<evidence type="ECO:0000313" key="3">
    <source>
        <dbReference type="Proteomes" id="UP001501570"/>
    </source>
</evidence>
<organism evidence="2 3">
    <name type="scientific">Rugosimonospora acidiphila</name>
    <dbReference type="NCBI Taxonomy" id="556531"/>
    <lineage>
        <taxon>Bacteria</taxon>
        <taxon>Bacillati</taxon>
        <taxon>Actinomycetota</taxon>
        <taxon>Actinomycetes</taxon>
        <taxon>Micromonosporales</taxon>
        <taxon>Micromonosporaceae</taxon>
        <taxon>Rugosimonospora</taxon>
    </lineage>
</organism>
<dbReference type="CDD" id="cd03784">
    <property type="entry name" value="GT1_Gtf-like"/>
    <property type="match status" value="1"/>
</dbReference>
<dbReference type="PANTHER" id="PTHR48050:SF13">
    <property type="entry name" value="STEROL 3-BETA-GLUCOSYLTRANSFERASE UGT80A2"/>
    <property type="match status" value="1"/>
</dbReference>
<feature type="domain" description="Erythromycin biosynthesis protein CIII-like C-terminal" evidence="1">
    <location>
        <begin position="282"/>
        <end position="422"/>
    </location>
</feature>